<dbReference type="Pfam" id="PF13730">
    <property type="entry name" value="HTH_36"/>
    <property type="match status" value="1"/>
</dbReference>
<feature type="compositionally biased region" description="Basic and acidic residues" evidence="1">
    <location>
        <begin position="115"/>
        <end position="124"/>
    </location>
</feature>
<name>A0ABX1PU56_9RHOO</name>
<dbReference type="Proteomes" id="UP000615989">
    <property type="component" value="Unassembled WGS sequence"/>
</dbReference>
<feature type="region of interest" description="Disordered" evidence="1">
    <location>
        <begin position="109"/>
        <end position="169"/>
    </location>
</feature>
<proteinExistence type="predicted"/>
<feature type="compositionally biased region" description="Basic and acidic residues" evidence="1">
    <location>
        <begin position="133"/>
        <end position="146"/>
    </location>
</feature>
<sequence length="291" mass="32150">MSVEAISWALAQPVQHSSTKFVLVALANCSDGRSFECYPSIAYLCDATAQNRKTVMENIKRLIDLGCIEDTGERKGKTGQIKAYRLNVKTAPKTVLLEGVMVASVQASNDTENGTVKESRKRNSTENGTVPKTDGKSTENGQERVPKTGHGTVSEPSVNQKQVHGRASAPDTVAPIANRKPQITFDAFVERRKVAGEKLIPADDPIFDWAEGAGIPDDWLRLAWSEFSARYRGNSKRYADWPATFRNCIRGNWFKLWRISDGGQYALTTEGEMARRAAATRARKPEQEEAA</sequence>
<dbReference type="RefSeq" id="WP_169120507.1">
    <property type="nucleotide sequence ID" value="NZ_WTVG02000039.1"/>
</dbReference>
<reference evidence="2" key="1">
    <citation type="submission" date="2019-12" db="EMBL/GenBank/DDBJ databases">
        <title>Comparative genomics gives insights into the taxonomy of the Azoarcus-Aromatoleum group and reveals separate origins of nif in the plant-associated Azoarcus and non-plant-associated Aromatoleum sub-groups.</title>
        <authorList>
            <person name="Lafos M."/>
            <person name="Maluk M."/>
            <person name="Batista M."/>
            <person name="Junghare M."/>
            <person name="Carmona M."/>
            <person name="Faoro H."/>
            <person name="Cruz L.M."/>
            <person name="Battistoni F."/>
            <person name="De Souza E."/>
            <person name="Pedrosa F."/>
            <person name="Chen W.-M."/>
            <person name="Poole P.S."/>
            <person name="Dixon R.A."/>
            <person name="James E.K."/>
        </authorList>
    </citation>
    <scope>NUCLEOTIDE SEQUENCE</scope>
    <source>
        <strain evidence="2">LuFRes1</strain>
    </source>
</reference>
<evidence type="ECO:0000313" key="3">
    <source>
        <dbReference type="Proteomes" id="UP000615989"/>
    </source>
</evidence>
<keyword evidence="3" id="KW-1185">Reference proteome</keyword>
<organism evidence="2 3">
    <name type="scientific">Aromatoleum anaerobium</name>
    <dbReference type="NCBI Taxonomy" id="182180"/>
    <lineage>
        <taxon>Bacteria</taxon>
        <taxon>Pseudomonadati</taxon>
        <taxon>Pseudomonadota</taxon>
        <taxon>Betaproteobacteria</taxon>
        <taxon>Rhodocyclales</taxon>
        <taxon>Rhodocyclaceae</taxon>
        <taxon>Aromatoleum</taxon>
    </lineage>
</organism>
<evidence type="ECO:0000256" key="1">
    <source>
        <dbReference type="SAM" id="MobiDB-lite"/>
    </source>
</evidence>
<gene>
    <name evidence="2" type="ORF">GO606_20070</name>
</gene>
<comment type="caution">
    <text evidence="2">The sequence shown here is derived from an EMBL/GenBank/DDBJ whole genome shotgun (WGS) entry which is preliminary data.</text>
</comment>
<protein>
    <recommendedName>
        <fullName evidence="4">Helix-turn-helix domain-containing protein</fullName>
    </recommendedName>
</protein>
<evidence type="ECO:0008006" key="4">
    <source>
        <dbReference type="Google" id="ProtNLM"/>
    </source>
</evidence>
<accession>A0ABX1PU56</accession>
<dbReference type="EMBL" id="WTVG01000112">
    <property type="protein sequence ID" value="NMG26956.1"/>
    <property type="molecule type" value="Genomic_DNA"/>
</dbReference>
<evidence type="ECO:0000313" key="2">
    <source>
        <dbReference type="EMBL" id="NMG26956.1"/>
    </source>
</evidence>